<gene>
    <name evidence="1" type="ORF">HDF08_001992</name>
</gene>
<reference evidence="1 2" key="1">
    <citation type="submission" date="2020-07" db="EMBL/GenBank/DDBJ databases">
        <title>Genomic Encyclopedia of Type Strains, Phase IV (KMG-V): Genome sequencing to study the core and pangenomes of soil and plant-associated prokaryotes.</title>
        <authorList>
            <person name="Whitman W."/>
        </authorList>
    </citation>
    <scope>NUCLEOTIDE SEQUENCE [LARGE SCALE GENOMIC DNA]</scope>
    <source>
        <strain evidence="1 2">M8UP22</strain>
    </source>
</reference>
<dbReference type="EMBL" id="JACCCU010000001">
    <property type="protein sequence ID" value="NYF89925.1"/>
    <property type="molecule type" value="Genomic_DNA"/>
</dbReference>
<protein>
    <submittedName>
        <fullName evidence="1">Uncharacterized protein</fullName>
    </submittedName>
</protein>
<name>A0A852VIB0_9BACT</name>
<evidence type="ECO:0000313" key="1">
    <source>
        <dbReference type="EMBL" id="NYF89925.1"/>
    </source>
</evidence>
<proteinExistence type="predicted"/>
<dbReference type="Proteomes" id="UP000564385">
    <property type="component" value="Unassembled WGS sequence"/>
</dbReference>
<dbReference type="AlphaFoldDB" id="A0A852VIB0"/>
<accession>A0A852VIB0</accession>
<comment type="caution">
    <text evidence="1">The sequence shown here is derived from an EMBL/GenBank/DDBJ whole genome shotgun (WGS) entry which is preliminary data.</text>
</comment>
<evidence type="ECO:0000313" key="2">
    <source>
        <dbReference type="Proteomes" id="UP000564385"/>
    </source>
</evidence>
<organism evidence="1 2">
    <name type="scientific">Tunturiibacter lichenicola</name>
    <dbReference type="NCBI Taxonomy" id="2051959"/>
    <lineage>
        <taxon>Bacteria</taxon>
        <taxon>Pseudomonadati</taxon>
        <taxon>Acidobacteriota</taxon>
        <taxon>Terriglobia</taxon>
        <taxon>Terriglobales</taxon>
        <taxon>Acidobacteriaceae</taxon>
        <taxon>Tunturiibacter</taxon>
    </lineage>
</organism>
<sequence>MQISSHLLDVAQEIQEYEALNEKLGSGTASVSFPYQVDSKHWDAFTVRERLRYNNQLSDSTLSWRCGIDDVLTLSVGVMFTTLPYRTYVSQSVPTSTGTQNVLVVNGNSNVSPQGLALLNYKLYVLDKGPQPGLAFSTGPVFKFGSTPSVSNFGWFAGGSFSL</sequence>